<name>A0A427YXI9_9TREE</name>
<comment type="caution">
    <text evidence="2">The sequence shown here is derived from an EMBL/GenBank/DDBJ whole genome shotgun (WGS) entry which is preliminary data.</text>
</comment>
<evidence type="ECO:0000256" key="1">
    <source>
        <dbReference type="SAM" id="MobiDB-lite"/>
    </source>
</evidence>
<protein>
    <submittedName>
        <fullName evidence="2">Uncharacterized protein</fullName>
    </submittedName>
</protein>
<sequence>MTCRHALSAPQRSKLRLPEDITTQALAFFHHLLPDSGNATLVSVTLQDTFLKPIFNGSRFVAAGGTSVSARDGRDAKGAPGRPIGQLGVPSATPKDIPAASTQLSSGSLSFPPK</sequence>
<accession>A0A427YXI9</accession>
<feature type="region of interest" description="Disordered" evidence="1">
    <location>
        <begin position="66"/>
        <end position="114"/>
    </location>
</feature>
<reference evidence="2 3" key="1">
    <citation type="submission" date="2018-11" db="EMBL/GenBank/DDBJ databases">
        <title>Genome sequence of Saitozyma podzolica DSM 27192.</title>
        <authorList>
            <person name="Aliyu H."/>
            <person name="Gorte O."/>
            <person name="Ochsenreither K."/>
        </authorList>
    </citation>
    <scope>NUCLEOTIDE SEQUENCE [LARGE SCALE GENOMIC DNA]</scope>
    <source>
        <strain evidence="2 3">DSM 27192</strain>
    </source>
</reference>
<dbReference type="STRING" id="1890683.A0A427YXI9"/>
<dbReference type="Proteomes" id="UP000279259">
    <property type="component" value="Unassembled WGS sequence"/>
</dbReference>
<proteinExistence type="predicted"/>
<evidence type="ECO:0000313" key="3">
    <source>
        <dbReference type="Proteomes" id="UP000279259"/>
    </source>
</evidence>
<dbReference type="OrthoDB" id="1562405at2759"/>
<evidence type="ECO:0000313" key="2">
    <source>
        <dbReference type="EMBL" id="RSH95792.1"/>
    </source>
</evidence>
<dbReference type="EMBL" id="RSCD01000001">
    <property type="protein sequence ID" value="RSH95792.1"/>
    <property type="molecule type" value="Genomic_DNA"/>
</dbReference>
<gene>
    <name evidence="2" type="ORF">EHS25_000884</name>
</gene>
<dbReference type="AlphaFoldDB" id="A0A427YXI9"/>
<feature type="compositionally biased region" description="Polar residues" evidence="1">
    <location>
        <begin position="100"/>
        <end position="114"/>
    </location>
</feature>
<organism evidence="2 3">
    <name type="scientific">Saitozyma podzolica</name>
    <dbReference type="NCBI Taxonomy" id="1890683"/>
    <lineage>
        <taxon>Eukaryota</taxon>
        <taxon>Fungi</taxon>
        <taxon>Dikarya</taxon>
        <taxon>Basidiomycota</taxon>
        <taxon>Agaricomycotina</taxon>
        <taxon>Tremellomycetes</taxon>
        <taxon>Tremellales</taxon>
        <taxon>Trimorphomycetaceae</taxon>
        <taxon>Saitozyma</taxon>
    </lineage>
</organism>
<keyword evidence="3" id="KW-1185">Reference proteome</keyword>